<protein>
    <submittedName>
        <fullName evidence="2">Uncharacterized protein</fullName>
    </submittedName>
</protein>
<dbReference type="Proteomes" id="UP000553632">
    <property type="component" value="Unassembled WGS sequence"/>
</dbReference>
<gene>
    <name evidence="1" type="ORF">FOZ60_007573</name>
    <name evidence="2" type="ORF">FOZ63_033057</name>
</gene>
<evidence type="ECO:0000313" key="4">
    <source>
        <dbReference type="Proteomes" id="UP000553632"/>
    </source>
</evidence>
<evidence type="ECO:0000313" key="1">
    <source>
        <dbReference type="EMBL" id="KAF4694603.1"/>
    </source>
</evidence>
<organism evidence="2 4">
    <name type="scientific">Perkinsus olseni</name>
    <name type="common">Perkinsus atlanticus</name>
    <dbReference type="NCBI Taxonomy" id="32597"/>
    <lineage>
        <taxon>Eukaryota</taxon>
        <taxon>Sar</taxon>
        <taxon>Alveolata</taxon>
        <taxon>Perkinsozoa</taxon>
        <taxon>Perkinsea</taxon>
        <taxon>Perkinsida</taxon>
        <taxon>Perkinsidae</taxon>
        <taxon>Perkinsus</taxon>
    </lineage>
</organism>
<dbReference type="EMBL" id="JABANO010003751">
    <property type="protein sequence ID" value="KAF4756341.1"/>
    <property type="molecule type" value="Genomic_DNA"/>
</dbReference>
<sequence>MAPLVPVKPPRHVPVTYGTAVRDGPVVPMVPEIPHGNIYIQQHLSRSYRSGAPTLENKKLEEIKWNNRVDELDARWRGNGFKGEIQYIPFVGRGIVRPLKRDIDLQMSTFARDNLRHLNDTQMPSENALSALRKAVGLSASHGRLPQLAAGLPSINPTLGTRVEALPTLHGLRGSPAPSQQARPCLMLGEEARLGLYTHPTLVSDQTLLGTFPVACLSMFFDHEILRPRSSVLLAMPKVKSGTVSSQPLQPPQSSAVGPPVGRGMNIIIVERVGNTELAQLQLPEFCIDHMMMMSPEGNVDMMLKHINSAIKPRVATTMYVKGKACHGITVADCEDGMVIEIDC</sequence>
<accession>A0A7J6UGQ4</accession>
<dbReference type="OMA" id="ADCEDGM"/>
<dbReference type="OrthoDB" id="437340at2759"/>
<dbReference type="AlphaFoldDB" id="A0A7J6UGQ4"/>
<dbReference type="Proteomes" id="UP000541610">
    <property type="component" value="Unassembled WGS sequence"/>
</dbReference>
<evidence type="ECO:0000313" key="2">
    <source>
        <dbReference type="EMBL" id="KAF4756341.1"/>
    </source>
</evidence>
<dbReference type="EMBL" id="JABANP010000030">
    <property type="protein sequence ID" value="KAF4694603.1"/>
    <property type="molecule type" value="Genomic_DNA"/>
</dbReference>
<proteinExistence type="predicted"/>
<reference evidence="3 4" key="1">
    <citation type="submission" date="2020-04" db="EMBL/GenBank/DDBJ databases">
        <title>Perkinsus olseni comparative genomics.</title>
        <authorList>
            <person name="Bogema D.R."/>
        </authorList>
    </citation>
    <scope>NUCLEOTIDE SEQUENCE [LARGE SCALE GENOMIC DNA]</scope>
    <source>
        <strain evidence="1">00978-12</strain>
        <strain evidence="2 4">ATCC PRA-207</strain>
    </source>
</reference>
<name>A0A7J6UGQ4_PEROL</name>
<comment type="caution">
    <text evidence="2">The sequence shown here is derived from an EMBL/GenBank/DDBJ whole genome shotgun (WGS) entry which is preliminary data.</text>
</comment>
<evidence type="ECO:0000313" key="3">
    <source>
        <dbReference type="Proteomes" id="UP000541610"/>
    </source>
</evidence>
<keyword evidence="4" id="KW-1185">Reference proteome</keyword>